<proteinExistence type="predicted"/>
<evidence type="ECO:0000256" key="1">
    <source>
        <dbReference type="SAM" id="MobiDB-lite"/>
    </source>
</evidence>
<dbReference type="AlphaFoldDB" id="A0AAD8YFG4"/>
<feature type="compositionally biased region" description="Polar residues" evidence="1">
    <location>
        <begin position="142"/>
        <end position="154"/>
    </location>
</feature>
<dbReference type="EMBL" id="JATAAI010000007">
    <property type="protein sequence ID" value="KAK1744457.1"/>
    <property type="molecule type" value="Genomic_DNA"/>
</dbReference>
<protein>
    <submittedName>
        <fullName evidence="2">Uncharacterized protein</fullName>
    </submittedName>
</protein>
<reference evidence="2" key="1">
    <citation type="submission" date="2023-06" db="EMBL/GenBank/DDBJ databases">
        <title>Survivors Of The Sea: Transcriptome response of Skeletonema marinoi to long-term dormancy.</title>
        <authorList>
            <person name="Pinder M.I.M."/>
            <person name="Kourtchenko O."/>
            <person name="Robertson E.K."/>
            <person name="Larsson T."/>
            <person name="Maumus F."/>
            <person name="Osuna-Cruz C.M."/>
            <person name="Vancaester E."/>
            <person name="Stenow R."/>
            <person name="Vandepoele K."/>
            <person name="Ploug H."/>
            <person name="Bruchert V."/>
            <person name="Godhe A."/>
            <person name="Topel M."/>
        </authorList>
    </citation>
    <scope>NUCLEOTIDE SEQUENCE</scope>
    <source>
        <strain evidence="2">R05AC</strain>
    </source>
</reference>
<dbReference type="Proteomes" id="UP001224775">
    <property type="component" value="Unassembled WGS sequence"/>
</dbReference>
<keyword evidence="3" id="KW-1185">Reference proteome</keyword>
<comment type="caution">
    <text evidence="2">The sequence shown here is derived from an EMBL/GenBank/DDBJ whole genome shotgun (WGS) entry which is preliminary data.</text>
</comment>
<organism evidence="2 3">
    <name type="scientific">Skeletonema marinoi</name>
    <dbReference type="NCBI Taxonomy" id="267567"/>
    <lineage>
        <taxon>Eukaryota</taxon>
        <taxon>Sar</taxon>
        <taxon>Stramenopiles</taxon>
        <taxon>Ochrophyta</taxon>
        <taxon>Bacillariophyta</taxon>
        <taxon>Coscinodiscophyceae</taxon>
        <taxon>Thalassiosirophycidae</taxon>
        <taxon>Thalassiosirales</taxon>
        <taxon>Skeletonemataceae</taxon>
        <taxon>Skeletonema</taxon>
        <taxon>Skeletonema marinoi-dohrnii complex</taxon>
    </lineage>
</organism>
<name>A0AAD8YFG4_9STRA</name>
<feature type="region of interest" description="Disordered" evidence="1">
    <location>
        <begin position="142"/>
        <end position="162"/>
    </location>
</feature>
<evidence type="ECO:0000313" key="2">
    <source>
        <dbReference type="EMBL" id="KAK1744457.1"/>
    </source>
</evidence>
<sequence>MDASHSMPSSNHPRGRCVSLEENLDDVGTVILAAQANDASLEEEDGSVLGRGDEFSYLSSIYRPRRTVSDASHGSASAAIAVAAAAAAADQAMSMSSTKKRRSSSIDLDEITMAPPKKISRKKIHRRITDFHGDGLNHSTDTINPTHLMFNQSPKAPKKVSRTKRRVLCSAIGCSNTSFHNGGMCFNHGGNRTINPINLFSVHQAQPCASGDED</sequence>
<evidence type="ECO:0000313" key="3">
    <source>
        <dbReference type="Proteomes" id="UP001224775"/>
    </source>
</evidence>
<gene>
    <name evidence="2" type="ORF">QTG54_004990</name>
</gene>
<accession>A0AAD8YFG4</accession>